<evidence type="ECO:0000313" key="5">
    <source>
        <dbReference type="Proteomes" id="UP000262882"/>
    </source>
</evidence>
<evidence type="ECO:0000259" key="3">
    <source>
        <dbReference type="Pfam" id="PF12770"/>
    </source>
</evidence>
<gene>
    <name evidence="4" type="ORF">D0T12_21280</name>
</gene>
<evidence type="ECO:0000256" key="1">
    <source>
        <dbReference type="PROSITE-ProRule" id="PRU00339"/>
    </source>
</evidence>
<feature type="repeat" description="TPR" evidence="1">
    <location>
        <begin position="232"/>
        <end position="265"/>
    </location>
</feature>
<sequence length="1058" mass="114522">MMGRFVRSWPRLDIRPSVYRQNCIMAFGGGSMGDDERERLRVAVHARLVAVSGVDDLADLMTPEATAEIRRLYSLVSSYDVLSQHTLAWALYYRSLFPLASAATERELAVALFVRCLLAGVEASDIPDDLMDEVVNEAGRHSTPPLREASRTKDSSSVEDALRLWRRIAAACRETHPHRPVILNNLAVLLQLRGKLNDSAEDDREVVGLLEQAMEATPGDAKDQPLRLFNLGVSRRRMFDHTRDEEDLDEAIKYFQRSLEISPEDDPGRQETYAALSEAYRVGASRMRIDVLSTGEKLRTQLSEAVYAVCQLITVRDLEEKKRTIERLPQLRSRAALSVLDDFIENAAALGTDSPLPVPFLRAHRKVLAGLQESPTAEETSTAEPPEFVPPGPVPPQVVEAQSLLADGRVEEADVLLARTAERGRSDDDPHTEGHAELALHDLVFGSLHPAPGSVDRLAGHAAAAQEAFHRAGNRDGLTSALRRRLAIAVHFQDAPMVTDLMPRLIVLDPFGGVWWHAYLRAIDSDDLGYRRAQLEWCVDHAWRLGPDAAHYRAVCERKLAFLDGHVATEELTLPADLAALVEGVERNGPTGNDGERLAAALERVEAMRSHAQSVTVQRSLSAVYTRAYQALSLCTAKAVGPGAVEASVDVLERNSSRSLLLQMDGGASVNDAPSDSPHLDEQVSAYIREPTPHHLKLLTLTFDARRDQERRAQRGIMRRVAGPSRGPAPIRVEGLRALLGDDAVLFFGATGRAVLITSDDCAVVGEFEPDALDREAGVLHRRLSEGAPPAALGGLPVLDELTPQVRERVTEGSRLFVVPSGRLWLVPLGILGEPRLSDVYEVATVPSLSVLARLLRSGPAPEPSGGALMVGLADSDGSLRHARDEVDAAAAHYPRSRVWTGGDATVDTYRTAAPGANVIHLACHGFYLPDHPDFSGLRLAAARGGPGMLWYFDIGRTRLAASLVVLGACHAGTGGVLSGSEYTGIPGALLAAGARSVLAPLWAVDDRVTACLLESFHASYAATGCPASALREAQRACGGDAIDTVGSVHAFQLFGLS</sequence>
<keyword evidence="5" id="KW-1185">Reference proteome</keyword>
<organism evidence="4 5">
    <name type="scientific">Actinomadura spongiicola</name>
    <dbReference type="NCBI Taxonomy" id="2303421"/>
    <lineage>
        <taxon>Bacteria</taxon>
        <taxon>Bacillati</taxon>
        <taxon>Actinomycetota</taxon>
        <taxon>Actinomycetes</taxon>
        <taxon>Streptosporangiales</taxon>
        <taxon>Thermomonosporaceae</taxon>
        <taxon>Actinomadura</taxon>
    </lineage>
</organism>
<keyword evidence="1" id="KW-0802">TPR repeat</keyword>
<protein>
    <submittedName>
        <fullName evidence="4">CHAT domain-containing protein</fullName>
    </submittedName>
</protein>
<proteinExistence type="predicted"/>
<dbReference type="Gene3D" id="1.25.40.10">
    <property type="entry name" value="Tetratricopeptide repeat domain"/>
    <property type="match status" value="1"/>
</dbReference>
<feature type="region of interest" description="Disordered" evidence="2">
    <location>
        <begin position="373"/>
        <end position="393"/>
    </location>
</feature>
<dbReference type="PROSITE" id="PS50005">
    <property type="entry name" value="TPR"/>
    <property type="match status" value="1"/>
</dbReference>
<evidence type="ECO:0000256" key="2">
    <source>
        <dbReference type="SAM" id="MobiDB-lite"/>
    </source>
</evidence>
<reference evidence="4 5" key="1">
    <citation type="submission" date="2018-08" db="EMBL/GenBank/DDBJ databases">
        <title>Actinomadura spongicola sp. nov., isolated from marine sponge Leucetta chagosensis.</title>
        <authorList>
            <person name="Li L."/>
            <person name="Lin H.W."/>
        </authorList>
    </citation>
    <scope>NUCLEOTIDE SEQUENCE [LARGE SCALE GENOMIC DNA]</scope>
    <source>
        <strain evidence="4 5">LHW52907</strain>
    </source>
</reference>
<dbReference type="InterPro" id="IPR019734">
    <property type="entry name" value="TPR_rpt"/>
</dbReference>
<feature type="domain" description="CHAT" evidence="3">
    <location>
        <begin position="804"/>
        <end position="1038"/>
    </location>
</feature>
<name>A0A372GEP1_9ACTN</name>
<evidence type="ECO:0000313" key="4">
    <source>
        <dbReference type="EMBL" id="RFS83569.1"/>
    </source>
</evidence>
<comment type="caution">
    <text evidence="4">The sequence shown here is derived from an EMBL/GenBank/DDBJ whole genome shotgun (WGS) entry which is preliminary data.</text>
</comment>
<dbReference type="InterPro" id="IPR024983">
    <property type="entry name" value="CHAT_dom"/>
</dbReference>
<dbReference type="AlphaFoldDB" id="A0A372GEP1"/>
<dbReference type="PANTHER" id="PTHR10098">
    <property type="entry name" value="RAPSYN-RELATED"/>
    <property type="match status" value="1"/>
</dbReference>
<dbReference type="SUPFAM" id="SSF48452">
    <property type="entry name" value="TPR-like"/>
    <property type="match status" value="1"/>
</dbReference>
<feature type="compositionally biased region" description="Low complexity" evidence="2">
    <location>
        <begin position="373"/>
        <end position="386"/>
    </location>
</feature>
<dbReference type="InterPro" id="IPR011990">
    <property type="entry name" value="TPR-like_helical_dom_sf"/>
</dbReference>
<dbReference type="EMBL" id="QVNQ01000006">
    <property type="protein sequence ID" value="RFS83569.1"/>
    <property type="molecule type" value="Genomic_DNA"/>
</dbReference>
<dbReference type="Pfam" id="PF12770">
    <property type="entry name" value="CHAT"/>
    <property type="match status" value="1"/>
</dbReference>
<dbReference type="Proteomes" id="UP000262882">
    <property type="component" value="Unassembled WGS sequence"/>
</dbReference>
<accession>A0A372GEP1</accession>